<dbReference type="AlphaFoldDB" id="A0A382QWQ4"/>
<reference evidence="1" key="1">
    <citation type="submission" date="2018-05" db="EMBL/GenBank/DDBJ databases">
        <authorList>
            <person name="Lanie J.A."/>
            <person name="Ng W.-L."/>
            <person name="Kazmierczak K.M."/>
            <person name="Andrzejewski T.M."/>
            <person name="Davidsen T.M."/>
            <person name="Wayne K.J."/>
            <person name="Tettelin H."/>
            <person name="Glass J.I."/>
            <person name="Rusch D."/>
            <person name="Podicherti R."/>
            <person name="Tsui H.-C.T."/>
            <person name="Winkler M.E."/>
        </authorList>
    </citation>
    <scope>NUCLEOTIDE SEQUENCE</scope>
</reference>
<proteinExistence type="predicted"/>
<organism evidence="1">
    <name type="scientific">marine metagenome</name>
    <dbReference type="NCBI Taxonomy" id="408172"/>
    <lineage>
        <taxon>unclassified sequences</taxon>
        <taxon>metagenomes</taxon>
        <taxon>ecological metagenomes</taxon>
    </lineage>
</organism>
<accession>A0A382QWQ4</accession>
<protein>
    <submittedName>
        <fullName evidence="1">Uncharacterized protein</fullName>
    </submittedName>
</protein>
<sequence length="109" mass="11714">MRKITFSVTLLLFLAACGEGSGTSQSTMTASPTATVAQTTFPRVCQPWMGIQNRPDSTVLENIARHAVYNRSGAPQIISLGDALMAVSTGNVAIIRNIEKLDGEIYLTR</sequence>
<dbReference type="PROSITE" id="PS51257">
    <property type="entry name" value="PROKAR_LIPOPROTEIN"/>
    <property type="match status" value="1"/>
</dbReference>
<gene>
    <name evidence="1" type="ORF">METZ01_LOCUS341615</name>
</gene>
<dbReference type="EMBL" id="UINC01116781">
    <property type="protein sequence ID" value="SVC88761.1"/>
    <property type="molecule type" value="Genomic_DNA"/>
</dbReference>
<evidence type="ECO:0000313" key="1">
    <source>
        <dbReference type="EMBL" id="SVC88761.1"/>
    </source>
</evidence>
<name>A0A382QWQ4_9ZZZZ</name>